<protein>
    <recommendedName>
        <fullName evidence="2">DUF7514 domain-containing protein</fullName>
    </recommendedName>
</protein>
<evidence type="ECO:0000259" key="2">
    <source>
        <dbReference type="Pfam" id="PF24355"/>
    </source>
</evidence>
<keyword evidence="4" id="KW-1185">Reference proteome</keyword>
<evidence type="ECO:0000313" key="3">
    <source>
        <dbReference type="EMBL" id="KAH6900495.1"/>
    </source>
</evidence>
<feature type="domain" description="DUF7514" evidence="2">
    <location>
        <begin position="36"/>
        <end position="194"/>
    </location>
</feature>
<accession>A0A9P8WIE9</accession>
<reference evidence="3 4" key="1">
    <citation type="journal article" date="2021" name="Nat. Commun.">
        <title>Genetic determinants of endophytism in the Arabidopsis root mycobiome.</title>
        <authorList>
            <person name="Mesny F."/>
            <person name="Miyauchi S."/>
            <person name="Thiergart T."/>
            <person name="Pickel B."/>
            <person name="Atanasova L."/>
            <person name="Karlsson M."/>
            <person name="Huettel B."/>
            <person name="Barry K.W."/>
            <person name="Haridas S."/>
            <person name="Chen C."/>
            <person name="Bauer D."/>
            <person name="Andreopoulos W."/>
            <person name="Pangilinan J."/>
            <person name="LaButti K."/>
            <person name="Riley R."/>
            <person name="Lipzen A."/>
            <person name="Clum A."/>
            <person name="Drula E."/>
            <person name="Henrissat B."/>
            <person name="Kohler A."/>
            <person name="Grigoriev I.V."/>
            <person name="Martin F.M."/>
            <person name="Hacquard S."/>
        </authorList>
    </citation>
    <scope>NUCLEOTIDE SEQUENCE [LARGE SCALE GENOMIC DNA]</scope>
    <source>
        <strain evidence="3 4">MPI-CAGE-CH-0241</strain>
    </source>
</reference>
<proteinExistence type="predicted"/>
<dbReference type="Pfam" id="PF24355">
    <property type="entry name" value="DUF7514"/>
    <property type="match status" value="1"/>
</dbReference>
<evidence type="ECO:0000256" key="1">
    <source>
        <dbReference type="SAM" id="MobiDB-lite"/>
    </source>
</evidence>
<dbReference type="AlphaFoldDB" id="A0A9P8WIE9"/>
<dbReference type="Proteomes" id="UP000777438">
    <property type="component" value="Unassembled WGS sequence"/>
</dbReference>
<sequence>MATSPKNEVPPPGNSRSKSRSPHTSSPPPPPIEYRYMYEDDKSPSKLLDALLRAIARYIISEIGDPNVGQLTPKKMAAFYKAVGGDYDSLFVQADHASIAYIWQITGCQHTLQPTEDDFAPPTIPALTPRGFSRWESLEILLGPEEHVPFIQFAVKNWKLRHPDTGQLFPPDLPKTVFPSKCDEAVDAWHRNCAQTLRTEASREREAAANSGPEPDHCEPKPEPKFAYVRKPYQSRARPPPEPPYFERDRERAVPYTHVPGRPPRMNRPSPERHHPDSRFEDSERRRSFSDYKDGPRSEPTSHPRGASYLDPQATKRPEPTRRYSQPRPGSPDSSDEEPIPPRTARRHDDSPPCVPRYVDPSVPQRSPPPMYRHRPDIRPGDDRRRAVPSPTFREKMAEKFSSVLPNGLSSERPRNPARPPYSNEPRPRRRPDFPPSRLSRSHSDLESEPSSGSEDSEDEFQRTRGEKERERFRESRGRPREFDREDERRERQYLRRPEVGRRTSSHADMDRRRDHPQWDPRARDQMRDDKKRWEKHMSHDARNASPMAGVSGRRYPEESHA</sequence>
<dbReference type="PANTHER" id="PTHR39611">
    <property type="entry name" value="HYDROXYPROLINE-RICH GLYCOPROTEIN DZ-HRGP-RELATED"/>
    <property type="match status" value="1"/>
</dbReference>
<comment type="caution">
    <text evidence="3">The sequence shown here is derived from an EMBL/GenBank/DDBJ whole genome shotgun (WGS) entry which is preliminary data.</text>
</comment>
<evidence type="ECO:0000313" key="4">
    <source>
        <dbReference type="Proteomes" id="UP000777438"/>
    </source>
</evidence>
<organism evidence="3 4">
    <name type="scientific">Thelonectria olida</name>
    <dbReference type="NCBI Taxonomy" id="1576542"/>
    <lineage>
        <taxon>Eukaryota</taxon>
        <taxon>Fungi</taxon>
        <taxon>Dikarya</taxon>
        <taxon>Ascomycota</taxon>
        <taxon>Pezizomycotina</taxon>
        <taxon>Sordariomycetes</taxon>
        <taxon>Hypocreomycetidae</taxon>
        <taxon>Hypocreales</taxon>
        <taxon>Nectriaceae</taxon>
        <taxon>Thelonectria</taxon>
    </lineage>
</organism>
<dbReference type="InterPro" id="IPR055936">
    <property type="entry name" value="DUF7514"/>
</dbReference>
<dbReference type="OrthoDB" id="5420895at2759"/>
<feature type="compositionally biased region" description="Basic and acidic residues" evidence="1">
    <location>
        <begin position="214"/>
        <end position="224"/>
    </location>
</feature>
<feature type="region of interest" description="Disordered" evidence="1">
    <location>
        <begin position="199"/>
        <end position="562"/>
    </location>
</feature>
<feature type="compositionally biased region" description="Basic and acidic residues" evidence="1">
    <location>
        <begin position="460"/>
        <end position="543"/>
    </location>
</feature>
<dbReference type="PANTHER" id="PTHR39611:SF2">
    <property type="entry name" value="HYDROXYPROLINE-RICH GLYCOPROTEIN DZ-HRGP"/>
    <property type="match status" value="1"/>
</dbReference>
<gene>
    <name evidence="3" type="ORF">B0T10DRAFT_30302</name>
</gene>
<feature type="compositionally biased region" description="Basic and acidic residues" evidence="1">
    <location>
        <begin position="374"/>
        <end position="386"/>
    </location>
</feature>
<feature type="region of interest" description="Disordered" evidence="1">
    <location>
        <begin position="1"/>
        <end position="34"/>
    </location>
</feature>
<name>A0A9P8WIE9_9HYPO</name>
<dbReference type="EMBL" id="JAGPYM010000001">
    <property type="protein sequence ID" value="KAH6900495.1"/>
    <property type="molecule type" value="Genomic_DNA"/>
</dbReference>
<feature type="compositionally biased region" description="Basic and acidic residues" evidence="1">
    <location>
        <begin position="270"/>
        <end position="302"/>
    </location>
</feature>